<dbReference type="OrthoDB" id="2194683at2759"/>
<dbReference type="SUPFAM" id="SSF82171">
    <property type="entry name" value="DPP6 N-terminal domain-like"/>
    <property type="match status" value="1"/>
</dbReference>
<evidence type="ECO:0000256" key="10">
    <source>
        <dbReference type="PIRNR" id="PIRNR017222"/>
    </source>
</evidence>
<dbReference type="AlphaFoldDB" id="A0A026WBK5"/>
<sequence length="606" mass="68193">MVESEVANFRYMSICDVDYTIPHGNGGKMASPIPCVAVRGSTGINLAQGPPSYEPVKTFPKDESKTCKAMLFSPDGRYFAWVNDVGIKILLCETWKIIAEIPRLKVCAIQFSTHGTYLATWEPTFVTQASPQGTLNLHIWKSENGELVHSFVQKKQINWEPQWSSDEKLCGLLNGANVLLYEDNNFDRYVHKISVAKVAKFSIAPGNSPYHILCYMPGKAGQPSFGRLFKYPKFEIGEALANKSFFQADRVDVYWNERGTNALLMTSTEVDKSGASYYGKQTLHYLSTKGDTAMVMLSKEGPIHAVEWSPKNTEFCVVYGFMPAKATLFNLKCEAIFEFGTLHRNSVYYNPHGNILLLAGFGNLRGGIELWDIANRKLIAKIDAPDTTLLQWSPDGEHFMTATTAPRLRMGNGFKIWHYTGSLVYQRPWNNQEELWEVLWQNFPLNAFSQKPISYKAVEGIVTSPTQSQASKEAYRPPCARGQNITFKLHDDIEPPSKPAVDSNPSKAALKMKKNREAKKAKKELESNNSTANGQVTTTSTAISTKMELTDDPEKNKKIKKVMSKLDQISKLKEQLKAGKQLEINQLDKIKKEDELLKELEELTLR</sequence>
<dbReference type="GO" id="GO:0003743">
    <property type="term" value="F:translation initiation factor activity"/>
    <property type="evidence" value="ECO:0007669"/>
    <property type="project" value="UniProtKB-UniRule"/>
</dbReference>
<dbReference type="Gene3D" id="2.130.10.10">
    <property type="entry name" value="YVTN repeat-like/Quinoprotein amine dehydrogenase"/>
    <property type="match status" value="2"/>
</dbReference>
<dbReference type="GO" id="GO:0000049">
    <property type="term" value="F:tRNA binding"/>
    <property type="evidence" value="ECO:0007669"/>
    <property type="project" value="UniProtKB-UniRule"/>
</dbReference>
<feature type="domain" description="Translation initiation factor beta propellor-like" evidence="12">
    <location>
        <begin position="243"/>
        <end position="438"/>
    </location>
</feature>
<keyword evidence="14" id="KW-1185">Reference proteome</keyword>
<dbReference type="EMBL" id="KK107293">
    <property type="protein sequence ID" value="EZA53440.1"/>
    <property type="molecule type" value="Genomic_DNA"/>
</dbReference>
<comment type="function">
    <text evidence="1 10">Functions in the early steps of protein synthesis of a small number of specific mRNAs. Acts by directing the binding of methionyl-tRNAi to 40S ribosomal subunits. In contrast to the eIF-2 complex, it binds methionyl-tRNAi to 40S subunits in a codon-dependent manner, whereas the eIF-2 complex binds methionyl-tRNAi to 40S subunits in a GTP-dependent manner.</text>
</comment>
<evidence type="ECO:0000256" key="1">
    <source>
        <dbReference type="ARBA" id="ARBA00003993"/>
    </source>
</evidence>
<proteinExistence type="inferred from homology"/>
<evidence type="ECO:0000256" key="6">
    <source>
        <dbReference type="ARBA" id="ARBA00022737"/>
    </source>
</evidence>
<evidence type="ECO:0000256" key="11">
    <source>
        <dbReference type="SAM" id="MobiDB-lite"/>
    </source>
</evidence>
<dbReference type="GO" id="GO:0006417">
    <property type="term" value="P:regulation of translation"/>
    <property type="evidence" value="ECO:0007669"/>
    <property type="project" value="UniProtKB-KW"/>
</dbReference>
<dbReference type="GO" id="GO:0043022">
    <property type="term" value="F:ribosome binding"/>
    <property type="evidence" value="ECO:0007669"/>
    <property type="project" value="UniProtKB-UniRule"/>
</dbReference>
<dbReference type="STRING" id="2015173.A0A026WBK5"/>
<keyword evidence="6" id="KW-0677">Repeat</keyword>
<keyword evidence="4 10" id="KW-0396">Initiation factor</keyword>
<dbReference type="Pfam" id="PF08662">
    <property type="entry name" value="eIF2A"/>
    <property type="match status" value="1"/>
</dbReference>
<keyword evidence="8 10" id="KW-0648">Protein biosynthesis</keyword>
<dbReference type="PIRSF" id="PIRSF017222">
    <property type="entry name" value="eIF2A"/>
    <property type="match status" value="1"/>
</dbReference>
<comment type="similarity">
    <text evidence="2 10">Belongs to the WD repeat EIF2A family.</text>
</comment>
<evidence type="ECO:0000313" key="14">
    <source>
        <dbReference type="Proteomes" id="UP000053097"/>
    </source>
</evidence>
<dbReference type="PANTHER" id="PTHR13227">
    <property type="entry name" value="EUKARYOTIC TRANSLATION INITIATION FACTOR 2A"/>
    <property type="match status" value="1"/>
</dbReference>
<evidence type="ECO:0000256" key="7">
    <source>
        <dbReference type="ARBA" id="ARBA00022845"/>
    </source>
</evidence>
<keyword evidence="9" id="KW-0175">Coiled coil</keyword>
<keyword evidence="5" id="KW-0853">WD repeat</keyword>
<organism evidence="13 14">
    <name type="scientific">Ooceraea biroi</name>
    <name type="common">Clonal raider ant</name>
    <name type="synonym">Cerapachys biroi</name>
    <dbReference type="NCBI Taxonomy" id="2015173"/>
    <lineage>
        <taxon>Eukaryota</taxon>
        <taxon>Metazoa</taxon>
        <taxon>Ecdysozoa</taxon>
        <taxon>Arthropoda</taxon>
        <taxon>Hexapoda</taxon>
        <taxon>Insecta</taxon>
        <taxon>Pterygota</taxon>
        <taxon>Neoptera</taxon>
        <taxon>Endopterygota</taxon>
        <taxon>Hymenoptera</taxon>
        <taxon>Apocrita</taxon>
        <taxon>Aculeata</taxon>
        <taxon>Formicoidea</taxon>
        <taxon>Formicidae</taxon>
        <taxon>Dorylinae</taxon>
        <taxon>Ooceraea</taxon>
    </lineage>
</organism>
<accession>A0A026WBK5</accession>
<protein>
    <recommendedName>
        <fullName evidence="3 10">Eukaryotic translation initiation factor 2A</fullName>
        <shortName evidence="10">eIF-2A</shortName>
    </recommendedName>
</protein>
<evidence type="ECO:0000256" key="8">
    <source>
        <dbReference type="ARBA" id="ARBA00022917"/>
    </source>
</evidence>
<dbReference type="InterPro" id="IPR015943">
    <property type="entry name" value="WD40/YVTN_repeat-like_dom_sf"/>
</dbReference>
<dbReference type="Proteomes" id="UP000053097">
    <property type="component" value="Unassembled WGS sequence"/>
</dbReference>
<keyword evidence="7 10" id="KW-0810">Translation regulation</keyword>
<name>A0A026WBK5_OOCBI</name>
<dbReference type="FunFam" id="2.130.10.10:FF:000149">
    <property type="entry name" value="Eukaryotic translation initiation factor 2A"/>
    <property type="match status" value="1"/>
</dbReference>
<dbReference type="GO" id="GO:0022627">
    <property type="term" value="C:cytosolic small ribosomal subunit"/>
    <property type="evidence" value="ECO:0007669"/>
    <property type="project" value="TreeGrafter"/>
</dbReference>
<dbReference type="InterPro" id="IPR013979">
    <property type="entry name" value="TIF_beta_prop-like"/>
</dbReference>
<dbReference type="PANTHER" id="PTHR13227:SF0">
    <property type="entry name" value="EUKARYOTIC TRANSLATION INITIATION FACTOR 2A"/>
    <property type="match status" value="1"/>
</dbReference>
<evidence type="ECO:0000259" key="12">
    <source>
        <dbReference type="Pfam" id="PF08662"/>
    </source>
</evidence>
<gene>
    <name evidence="13" type="ORF">X777_06521</name>
</gene>
<feature type="region of interest" description="Disordered" evidence="11">
    <location>
        <begin position="492"/>
        <end position="515"/>
    </location>
</feature>
<dbReference type="GO" id="GO:0003729">
    <property type="term" value="F:mRNA binding"/>
    <property type="evidence" value="ECO:0007669"/>
    <property type="project" value="TreeGrafter"/>
</dbReference>
<dbReference type="InterPro" id="IPR011387">
    <property type="entry name" value="TIF2A"/>
</dbReference>
<evidence type="ECO:0000256" key="5">
    <source>
        <dbReference type="ARBA" id="ARBA00022574"/>
    </source>
</evidence>
<evidence type="ECO:0000256" key="9">
    <source>
        <dbReference type="ARBA" id="ARBA00023054"/>
    </source>
</evidence>
<evidence type="ECO:0000256" key="3">
    <source>
        <dbReference type="ARBA" id="ARBA00013819"/>
    </source>
</evidence>
<dbReference type="OMA" id="RCCAYSP"/>
<evidence type="ECO:0000256" key="2">
    <source>
        <dbReference type="ARBA" id="ARBA00009573"/>
    </source>
</evidence>
<evidence type="ECO:0000256" key="4">
    <source>
        <dbReference type="ARBA" id="ARBA00022540"/>
    </source>
</evidence>
<evidence type="ECO:0000313" key="13">
    <source>
        <dbReference type="EMBL" id="EZA53440.1"/>
    </source>
</evidence>
<reference evidence="13 14" key="1">
    <citation type="journal article" date="2014" name="Curr. Biol.">
        <title>The genome of the clonal raider ant Cerapachys biroi.</title>
        <authorList>
            <person name="Oxley P.R."/>
            <person name="Ji L."/>
            <person name="Fetter-Pruneda I."/>
            <person name="McKenzie S.K."/>
            <person name="Li C."/>
            <person name="Hu H."/>
            <person name="Zhang G."/>
            <person name="Kronauer D.J."/>
        </authorList>
    </citation>
    <scope>NUCLEOTIDE SEQUENCE [LARGE SCALE GENOMIC DNA]</scope>
</reference>